<dbReference type="Proteomes" id="UP001162741">
    <property type="component" value="Chromosome"/>
</dbReference>
<dbReference type="EMBL" id="CP107006">
    <property type="protein sequence ID" value="UYQ95007.1"/>
    <property type="molecule type" value="Genomic_DNA"/>
</dbReference>
<dbReference type="Pfam" id="PF16344">
    <property type="entry name" value="FecR_C"/>
    <property type="match status" value="1"/>
</dbReference>
<reference evidence="4" key="1">
    <citation type="submission" date="2022-10" db="EMBL/GenBank/DDBJ databases">
        <title>Chitinophaga sp. nov., isolated from soil.</title>
        <authorList>
            <person name="Jeon C.O."/>
        </authorList>
    </citation>
    <scope>NUCLEOTIDE SEQUENCE</scope>
    <source>
        <strain evidence="4">R8</strain>
    </source>
</reference>
<evidence type="ECO:0000259" key="2">
    <source>
        <dbReference type="Pfam" id="PF04773"/>
    </source>
</evidence>
<accession>A0ABY6J5W0</accession>
<organism evidence="4 5">
    <name type="scientific">Chitinophaga horti</name>
    <dbReference type="NCBI Taxonomy" id="2920382"/>
    <lineage>
        <taxon>Bacteria</taxon>
        <taxon>Pseudomonadati</taxon>
        <taxon>Bacteroidota</taxon>
        <taxon>Chitinophagia</taxon>
        <taxon>Chitinophagales</taxon>
        <taxon>Chitinophagaceae</taxon>
        <taxon>Chitinophaga</taxon>
    </lineage>
</organism>
<proteinExistence type="predicted"/>
<feature type="transmembrane region" description="Helical" evidence="1">
    <location>
        <begin position="91"/>
        <end position="109"/>
    </location>
</feature>
<dbReference type="Gene3D" id="2.60.120.1440">
    <property type="match status" value="1"/>
</dbReference>
<evidence type="ECO:0000259" key="3">
    <source>
        <dbReference type="Pfam" id="PF16344"/>
    </source>
</evidence>
<dbReference type="PANTHER" id="PTHR30273">
    <property type="entry name" value="PERIPLASMIC SIGNAL SENSOR AND SIGMA FACTOR ACTIVATOR FECR-RELATED"/>
    <property type="match status" value="1"/>
</dbReference>
<dbReference type="RefSeq" id="WP_264282814.1">
    <property type="nucleotide sequence ID" value="NZ_CP107006.1"/>
</dbReference>
<keyword evidence="5" id="KW-1185">Reference proteome</keyword>
<dbReference type="PIRSF" id="PIRSF018266">
    <property type="entry name" value="FecR"/>
    <property type="match status" value="1"/>
</dbReference>
<protein>
    <submittedName>
        <fullName evidence="4">FecR domain-containing protein</fullName>
    </submittedName>
</protein>
<dbReference type="InterPro" id="IPR012373">
    <property type="entry name" value="Ferrdict_sens_TM"/>
</dbReference>
<gene>
    <name evidence="4" type="ORF">MKQ68_07855</name>
</gene>
<dbReference type="Gene3D" id="3.55.50.30">
    <property type="match status" value="1"/>
</dbReference>
<dbReference type="InterPro" id="IPR032508">
    <property type="entry name" value="FecR_C"/>
</dbReference>
<evidence type="ECO:0000256" key="1">
    <source>
        <dbReference type="SAM" id="Phobius"/>
    </source>
</evidence>
<evidence type="ECO:0000313" key="5">
    <source>
        <dbReference type="Proteomes" id="UP001162741"/>
    </source>
</evidence>
<keyword evidence="1" id="KW-1133">Transmembrane helix</keyword>
<feature type="domain" description="FecR protein" evidence="2">
    <location>
        <begin position="133"/>
        <end position="221"/>
    </location>
</feature>
<dbReference type="InterPro" id="IPR006860">
    <property type="entry name" value="FecR"/>
</dbReference>
<keyword evidence="1" id="KW-0472">Membrane</keyword>
<evidence type="ECO:0000313" key="4">
    <source>
        <dbReference type="EMBL" id="UYQ95007.1"/>
    </source>
</evidence>
<dbReference type="PANTHER" id="PTHR30273:SF2">
    <property type="entry name" value="PROTEIN FECR"/>
    <property type="match status" value="1"/>
</dbReference>
<sequence>MRNLSSLINKYQDGTASVDELYALLNLLDEQEQELYKEWESAIRNNIASLSAPVTGFDQEKNKAAILSKLRTMPEQRPDVKIRRLFSRNSAIAAACTGLVVLLSVLYWHNQPGGKKEAAIMAAANATTVIHAPTAQKTIWLEDSSEVFLYAGSTLGYDSSYNMLSRKLVLNGSARFTVKKDKNRPFVVYTKNNMTTALGTVFEVTATGDSTIVYLLEGAVKVQALNGGNKEQVILAPQQRALTYNRQTTVMRDGGEKLLASSSKRSKAAGKTGNLTFKQVTLVKVLTTLEHKYKVNIEFDKAELAGMLFTGTFQEHEELQSILEIIAKINNLTITTNNQGFSITK</sequence>
<dbReference type="Pfam" id="PF04773">
    <property type="entry name" value="FecR"/>
    <property type="match status" value="1"/>
</dbReference>
<name>A0ABY6J5W0_9BACT</name>
<keyword evidence="1" id="KW-0812">Transmembrane</keyword>
<feature type="domain" description="Protein FecR C-terminal" evidence="3">
    <location>
        <begin position="275"/>
        <end position="339"/>
    </location>
</feature>